<dbReference type="Pfam" id="PF03571">
    <property type="entry name" value="Peptidase_M49"/>
    <property type="match status" value="2"/>
</dbReference>
<sequence>MTYAARIEHLNPRVRAITQINPDAISIARKKDAERSLGASLGILHGVPVLVKDVFLTKDGLISTNGCLGLTEAVPAFEATIVRRLREQGAVLLGKTNPTEWANYRSPGRASGGWSGVGGQYLAPYHEDQDPSGSSSGSAVAACLGLVAAALGSLSSPAQKSAVISIKPTVGLTSRHGAYLDAATVLTAIAGTDLYDPFTISDPRDDANTQKPEEGINFAHACTKRGLEGKRIAARSPRIPRHLFPHDEVVVATFDKALSIMRAQGATIVDDVRFSEFNSNYNFSEDLDWTLGLRVSIRENMRKSLSCYESNPESLHTLEDVIKYTLETPEERPDDWGVDEWLKCEELGLKYGPDSPEFADSIALRNNIGKHIAELLDRTECDFIFAPSIDTSANVGGCPTIGVPLGFYPKDHPIARRKSNGLVTTGPNVPTIFSPPACFVVTCSYGINKHMPQSARAAQTPTLIVKRQNSLTSHTNQDINLTISMAVKSTVNYLAPMALWEDTKPYEITGNVSADVPRTNFRVEPRAVEVQDARTLPSNVSLSTHGFEWVTQTTTENFKTDDSVTRYINELEEFIQDYFKADKVLTFQYQVRKRQPDRQDPRIRPPSNFVHVDVSPAGAEARIRFNYPEVAEDILRRRHMLLSLWRPLFSPLRDYPLALCDARSVVDSDLVESDYIYPNFVSESFLLKHSPEHKWVYLSDQSKDELLIITNYDSAFKTRTPHTGFELTNTTENTRARESIEVKVVGYGDQKFIPRISRQEFEKLCATTQDALELLSRVQPFIVAESPKALGYPAEGGMSNYYPESPDLSREEIRAVQDAIGSKVSPRNTRLQKIRTDSCVTYHLYVASAVEHPAKPDLQDVALPDGSRVIVKYGDHADALSRMCASLAKAKDFAASEKQEIYLSKLISFYQTGDIDTHKEASKDWLADETPCVETWSGFLEPGRDPNGVRCEFEALVAVQDKTWSAAFDQLSSRAEKFILQLPWSGLGPDRAELGPFENKSIIKPNFVALNLLRYCASNVWTGLTAPGLALHELIGHGCGKLFQESESGSFNFDRHRMPKNPFTDKPIESWYGPGETPETAFGGIATAYIKCLAEGIGLYLMSADGVLGTLAPDTTSDIDDVVYCGYLSIACMGLRSLLSYDPAMKKWGQVHDQARFGLLKCFLNAGHGFATIQHDIEEPKSVKVVISREKIATVGRPALGSLIHELHIARCTKDVQQGSNLLESLTLVDKAALQWRASVEATKGPRTLFMHKLEKA</sequence>
<dbReference type="Gene3D" id="3.90.1300.10">
    <property type="entry name" value="Amidase signature (AS) domain"/>
    <property type="match status" value="1"/>
</dbReference>
<dbReference type="PANTHER" id="PTHR42678">
    <property type="entry name" value="AMIDASE"/>
    <property type="match status" value="1"/>
</dbReference>
<dbReference type="InterPro" id="IPR036928">
    <property type="entry name" value="AS_sf"/>
</dbReference>
<comment type="caution">
    <text evidence="5">The sequence shown here is derived from an EMBL/GenBank/DDBJ whole genome shotgun (WGS) entry which is preliminary data.</text>
</comment>
<name>A0A9P5EAV2_9HYPO</name>
<reference evidence="5" key="1">
    <citation type="submission" date="2020-01" db="EMBL/GenBank/DDBJ databases">
        <title>Identification and distribution of gene clusters putatively required for synthesis of sphingolipid metabolism inhibitors in phylogenetically diverse species of the filamentous fungus Fusarium.</title>
        <authorList>
            <person name="Kim H.-S."/>
            <person name="Busman M."/>
            <person name="Brown D.W."/>
            <person name="Divon H."/>
            <person name="Uhlig S."/>
            <person name="Proctor R.H."/>
        </authorList>
    </citation>
    <scope>NUCLEOTIDE SEQUENCE</scope>
    <source>
        <strain evidence="5">NRRL 31653</strain>
    </source>
</reference>
<evidence type="ECO:0000259" key="4">
    <source>
        <dbReference type="Pfam" id="PF01425"/>
    </source>
</evidence>
<dbReference type="InterPro" id="IPR023631">
    <property type="entry name" value="Amidase_dom"/>
</dbReference>
<evidence type="ECO:0000256" key="2">
    <source>
        <dbReference type="ARBA" id="ARBA00022801"/>
    </source>
</evidence>
<evidence type="ECO:0000313" key="6">
    <source>
        <dbReference type="Proteomes" id="UP000737391"/>
    </source>
</evidence>
<dbReference type="Proteomes" id="UP000737391">
    <property type="component" value="Unassembled WGS sequence"/>
</dbReference>
<dbReference type="NCBIfam" id="NF041278">
    <property type="entry name" value="CmcJ_NvfI_EfuI"/>
    <property type="match status" value="1"/>
</dbReference>
<evidence type="ECO:0000256" key="3">
    <source>
        <dbReference type="ARBA" id="ARBA00023604"/>
    </source>
</evidence>
<evidence type="ECO:0000256" key="1">
    <source>
        <dbReference type="ARBA" id="ARBA00022723"/>
    </source>
</evidence>
<proteinExistence type="inferred from homology"/>
<dbReference type="OrthoDB" id="5078048at2759"/>
<protein>
    <submittedName>
        <fullName evidence="5">Amidase</fullName>
    </submittedName>
</protein>
<dbReference type="GO" id="GO:0046872">
    <property type="term" value="F:metal ion binding"/>
    <property type="evidence" value="ECO:0007669"/>
    <property type="project" value="UniProtKB-KW"/>
</dbReference>
<dbReference type="Pfam" id="PF01425">
    <property type="entry name" value="Amidase"/>
    <property type="match status" value="1"/>
</dbReference>
<dbReference type="GO" id="GO:0016491">
    <property type="term" value="F:oxidoreductase activity"/>
    <property type="evidence" value="ECO:0007669"/>
    <property type="project" value="InterPro"/>
</dbReference>
<gene>
    <name evidence="5" type="ORF">FAGAP_7677</name>
</gene>
<keyword evidence="6" id="KW-1185">Reference proteome</keyword>
<dbReference type="SUPFAM" id="SSF75304">
    <property type="entry name" value="Amidase signature (AS) enzymes"/>
    <property type="match status" value="1"/>
</dbReference>
<dbReference type="Gene3D" id="3.30.540.30">
    <property type="match status" value="1"/>
</dbReference>
<dbReference type="InterPro" id="IPR039461">
    <property type="entry name" value="Peptidase_M49"/>
</dbReference>
<comment type="similarity">
    <text evidence="3">Belongs to the asaB hydroxylase/desaturase family.</text>
</comment>
<dbReference type="GO" id="GO:0016787">
    <property type="term" value="F:hydrolase activity"/>
    <property type="evidence" value="ECO:0007669"/>
    <property type="project" value="UniProtKB-KW"/>
</dbReference>
<feature type="domain" description="Amidase" evidence="4">
    <location>
        <begin position="2"/>
        <end position="265"/>
    </location>
</feature>
<evidence type="ECO:0000313" key="5">
    <source>
        <dbReference type="EMBL" id="KAF4496189.1"/>
    </source>
</evidence>
<organism evidence="5 6">
    <name type="scientific">Fusarium agapanthi</name>
    <dbReference type="NCBI Taxonomy" id="1803897"/>
    <lineage>
        <taxon>Eukaryota</taxon>
        <taxon>Fungi</taxon>
        <taxon>Dikarya</taxon>
        <taxon>Ascomycota</taxon>
        <taxon>Pezizomycotina</taxon>
        <taxon>Sordariomycetes</taxon>
        <taxon>Hypocreomycetidae</taxon>
        <taxon>Hypocreales</taxon>
        <taxon>Nectriaceae</taxon>
        <taxon>Fusarium</taxon>
        <taxon>Fusarium fujikuroi species complex</taxon>
    </lineage>
</organism>
<dbReference type="PANTHER" id="PTHR42678:SF34">
    <property type="entry name" value="OS04G0183300 PROTEIN"/>
    <property type="match status" value="1"/>
</dbReference>
<keyword evidence="1" id="KW-0479">Metal-binding</keyword>
<accession>A0A9P5EAV2</accession>
<keyword evidence="2" id="KW-0378">Hydrolase</keyword>
<dbReference type="AlphaFoldDB" id="A0A9P5EAV2"/>
<dbReference type="InterPro" id="IPR044053">
    <property type="entry name" value="AsaB-like"/>
</dbReference>
<dbReference type="EMBL" id="LUFC02000562">
    <property type="protein sequence ID" value="KAF4496189.1"/>
    <property type="molecule type" value="Genomic_DNA"/>
</dbReference>